<dbReference type="AlphaFoldDB" id="A0A167NCZ1"/>
<dbReference type="PANTHER" id="PTHR31904">
    <property type="entry name" value="BYPASS OF STOP CODON PROTEIN 5-RELATED"/>
    <property type="match status" value="1"/>
</dbReference>
<dbReference type="PANTHER" id="PTHR31904:SF1">
    <property type="entry name" value="BYPASS OF STOP CODON PROTEIN 5-RELATED"/>
    <property type="match status" value="1"/>
</dbReference>
<dbReference type="RefSeq" id="XP_018701263.1">
    <property type="nucleotide sequence ID" value="XM_018851524.1"/>
</dbReference>
<dbReference type="EMBL" id="AZHB01000025">
    <property type="protein sequence ID" value="OAA55410.1"/>
    <property type="molecule type" value="Genomic_DNA"/>
</dbReference>
<dbReference type="RefSeq" id="XP_018701264.1">
    <property type="nucleotide sequence ID" value="XM_018851525.1"/>
</dbReference>
<dbReference type="InterPro" id="IPR039634">
    <property type="entry name" value="Bul1-like"/>
</dbReference>
<dbReference type="EMBL" id="AZHB01000025">
    <property type="protein sequence ID" value="OAA55411.1"/>
    <property type="molecule type" value="Genomic_DNA"/>
</dbReference>
<sequence>MPSSNTKARAAALAPSIHPRITHHRPPSSSSHSPAASPHVDIRITNHYAAKVYTTGAVITGEAVLRTARDLRFDRVALQLVGLAATRNYMAPEVGQVLHRFLLLDMPAADLAAALPADRVLRAGRPYALPFRFVVPRRLPLGACASARRCEHPAVREHHLRLPPSVGGADAAAVWGGRDDGSPETARVRYCVCVAVLQRSFGWAPDLVPVLRAHREVNVLPAYAEDPPLDIQSGGDKAGEYRLAASKTLRRSLVTRRLGVVAVEAAQPPAAVLSPDARRAQSPVRVVLKLRFRPAAEPDEAVAPLLPAVHAVAAKLVARTYYSTSHMGAFPDRERKAELNHGPSLHYSDTSRVASAQLAWVEGWRQVAAAGESVAALDAVFELPVDDRKMLLPTFHSCLLSRTYTLRLVLTVGPGRTRISLSLPLQIIVEGGLSKSCEDVPECGEVDDVALPRYKDHLFVQHHYDECDTHIPLGIGLIM</sequence>
<dbReference type="OrthoDB" id="2283785at2759"/>
<proteinExistence type="predicted"/>
<accession>A0A167NCZ1</accession>
<organism evidence="3 4">
    <name type="scientific">Cordyceps fumosorosea (strain ARSEF 2679)</name>
    <name type="common">Isaria fumosorosea</name>
    <dbReference type="NCBI Taxonomy" id="1081104"/>
    <lineage>
        <taxon>Eukaryota</taxon>
        <taxon>Fungi</taxon>
        <taxon>Dikarya</taxon>
        <taxon>Ascomycota</taxon>
        <taxon>Pezizomycotina</taxon>
        <taxon>Sordariomycetes</taxon>
        <taxon>Hypocreomycetidae</taxon>
        <taxon>Hypocreales</taxon>
        <taxon>Cordycipitaceae</taxon>
        <taxon>Cordyceps</taxon>
    </lineage>
</organism>
<keyword evidence="4" id="KW-1185">Reference proteome</keyword>
<evidence type="ECO:0000313" key="4">
    <source>
        <dbReference type="Proteomes" id="UP000076744"/>
    </source>
</evidence>
<dbReference type="STRING" id="1081104.A0A167NCZ1"/>
<feature type="compositionally biased region" description="Low complexity" evidence="1">
    <location>
        <begin position="27"/>
        <end position="37"/>
    </location>
</feature>
<protein>
    <submittedName>
        <fullName evidence="3">Arrestin</fullName>
    </submittedName>
</protein>
<evidence type="ECO:0000313" key="3">
    <source>
        <dbReference type="EMBL" id="OAA55411.1"/>
    </source>
</evidence>
<evidence type="ECO:0000313" key="2">
    <source>
        <dbReference type="EMBL" id="OAA55410.1"/>
    </source>
</evidence>
<name>A0A167NCZ1_CORFA</name>
<dbReference type="InterPro" id="IPR014752">
    <property type="entry name" value="Arrestin-like_C"/>
</dbReference>
<dbReference type="GeneID" id="30024213"/>
<comment type="caution">
    <text evidence="3">The sequence shown here is derived from an EMBL/GenBank/DDBJ whole genome shotgun (WGS) entry which is preliminary data.</text>
</comment>
<dbReference type="Proteomes" id="UP000076744">
    <property type="component" value="Unassembled WGS sequence"/>
</dbReference>
<dbReference type="Gene3D" id="2.60.40.640">
    <property type="match status" value="1"/>
</dbReference>
<evidence type="ECO:0000256" key="1">
    <source>
        <dbReference type="SAM" id="MobiDB-lite"/>
    </source>
</evidence>
<dbReference type="GeneID" id="30024214"/>
<feature type="region of interest" description="Disordered" evidence="1">
    <location>
        <begin position="1"/>
        <end position="37"/>
    </location>
</feature>
<reference evidence="3 4" key="1">
    <citation type="journal article" date="2016" name="Genome Biol. Evol.">
        <title>Divergent and convergent evolution of fungal pathogenicity.</title>
        <authorList>
            <person name="Shang Y."/>
            <person name="Xiao G."/>
            <person name="Zheng P."/>
            <person name="Cen K."/>
            <person name="Zhan S."/>
            <person name="Wang C."/>
        </authorList>
    </citation>
    <scope>NUCLEOTIDE SEQUENCE [LARGE SCALE GENOMIC DNA]</scope>
    <source>
        <strain evidence="3 4">ARSEF 2679</strain>
    </source>
</reference>
<gene>
    <name evidence="2" type="ORF">ISF_07921</name>
    <name evidence="3" type="ORF">ISF_07922</name>
</gene>